<dbReference type="eggNOG" id="ENOG503039I">
    <property type="taxonomic scope" value="Bacteria"/>
</dbReference>
<dbReference type="AlphaFoldDB" id="A0A173ZII4"/>
<gene>
    <name evidence="1" type="ORF">ERS852478_01009</name>
</gene>
<sequence>MKKRKLNYRFHNPNTAEVTADYLLKILIEANASKVEQAIQEAANELPEQMNGTEGHST</sequence>
<dbReference type="Proteomes" id="UP000095431">
    <property type="component" value="Unassembled WGS sequence"/>
</dbReference>
<evidence type="ECO:0000313" key="2">
    <source>
        <dbReference type="Proteomes" id="UP000095431"/>
    </source>
</evidence>
<organism evidence="1 2">
    <name type="scientific">Blautia wexlerae</name>
    <dbReference type="NCBI Taxonomy" id="418240"/>
    <lineage>
        <taxon>Bacteria</taxon>
        <taxon>Bacillati</taxon>
        <taxon>Bacillota</taxon>
        <taxon>Clostridia</taxon>
        <taxon>Lachnospirales</taxon>
        <taxon>Lachnospiraceae</taxon>
        <taxon>Blautia</taxon>
    </lineage>
</organism>
<name>A0A173ZII4_9FIRM</name>
<dbReference type="EMBL" id="CYZN01000005">
    <property type="protein sequence ID" value="CUN76041.1"/>
    <property type="molecule type" value="Genomic_DNA"/>
</dbReference>
<proteinExistence type="predicted"/>
<protein>
    <submittedName>
        <fullName evidence="1">Uncharacterized protein</fullName>
    </submittedName>
</protein>
<evidence type="ECO:0000313" key="1">
    <source>
        <dbReference type="EMBL" id="CUN76041.1"/>
    </source>
</evidence>
<reference evidence="1 2" key="1">
    <citation type="submission" date="2015-09" db="EMBL/GenBank/DDBJ databases">
        <authorList>
            <consortium name="Pathogen Informatics"/>
        </authorList>
    </citation>
    <scope>NUCLEOTIDE SEQUENCE [LARGE SCALE GENOMIC DNA]</scope>
    <source>
        <strain evidence="1 2">2789STDY5834863</strain>
    </source>
</reference>
<accession>A0A173ZII4</accession>
<dbReference type="RefSeq" id="WP_008707130.1">
    <property type="nucleotide sequence ID" value="NZ_BTHH01000004.1"/>
</dbReference>